<dbReference type="Pfam" id="PF12710">
    <property type="entry name" value="HAD"/>
    <property type="match status" value="1"/>
</dbReference>
<evidence type="ECO:0008006" key="3">
    <source>
        <dbReference type="Google" id="ProtNLM"/>
    </source>
</evidence>
<dbReference type="Gene3D" id="1.10.150.240">
    <property type="entry name" value="Putative phosphatase, domain 2"/>
    <property type="match status" value="1"/>
</dbReference>
<evidence type="ECO:0000313" key="1">
    <source>
        <dbReference type="EMBL" id="GAA3232216.1"/>
    </source>
</evidence>
<sequence>MPVPAYRLILWNVDHTLLDAARVTREAYAEAFEQVTGRPMVRLAPTAGRNESEIIFETLAFNGIATSDDHLEAFVRALEAAYSTRRDKVRSFGRVLPGAAEAVGAATALPGVVQSVLTGSLEAAARIKLGELGLDRMLDLSVGGYFSPVYPKGAAIEMSRISAGRKYGTVFAESATVLVADHPLDVRAARIARARVLAVATGAVTESELRTAGADAVLPTLADTATVLHTLDRLTST</sequence>
<protein>
    <recommendedName>
        <fullName evidence="3">Phosphoglycolate phosphatase-like HAD superfamily hydrolase</fullName>
    </recommendedName>
</protein>
<dbReference type="SUPFAM" id="SSF56784">
    <property type="entry name" value="HAD-like"/>
    <property type="match status" value="1"/>
</dbReference>
<organism evidence="1 2">
    <name type="scientific">Actinocorallia longicatena</name>
    <dbReference type="NCBI Taxonomy" id="111803"/>
    <lineage>
        <taxon>Bacteria</taxon>
        <taxon>Bacillati</taxon>
        <taxon>Actinomycetota</taxon>
        <taxon>Actinomycetes</taxon>
        <taxon>Streptosporangiales</taxon>
        <taxon>Thermomonosporaceae</taxon>
        <taxon>Actinocorallia</taxon>
    </lineage>
</organism>
<comment type="caution">
    <text evidence="1">The sequence shown here is derived from an EMBL/GenBank/DDBJ whole genome shotgun (WGS) entry which is preliminary data.</text>
</comment>
<gene>
    <name evidence="1" type="ORF">GCM10010468_63820</name>
</gene>
<keyword evidence="2" id="KW-1185">Reference proteome</keyword>
<dbReference type="InterPro" id="IPR023198">
    <property type="entry name" value="PGP-like_dom2"/>
</dbReference>
<dbReference type="InterPro" id="IPR036412">
    <property type="entry name" value="HAD-like_sf"/>
</dbReference>
<dbReference type="InterPro" id="IPR023214">
    <property type="entry name" value="HAD_sf"/>
</dbReference>
<proteinExistence type="predicted"/>
<name>A0ABP6QHY3_9ACTN</name>
<evidence type="ECO:0000313" key="2">
    <source>
        <dbReference type="Proteomes" id="UP001501237"/>
    </source>
</evidence>
<accession>A0ABP6QHY3</accession>
<dbReference type="Gene3D" id="3.40.50.1000">
    <property type="entry name" value="HAD superfamily/HAD-like"/>
    <property type="match status" value="1"/>
</dbReference>
<dbReference type="EMBL" id="BAAAUV010000023">
    <property type="protein sequence ID" value="GAA3232216.1"/>
    <property type="molecule type" value="Genomic_DNA"/>
</dbReference>
<dbReference type="Proteomes" id="UP001501237">
    <property type="component" value="Unassembled WGS sequence"/>
</dbReference>
<reference evidence="2" key="1">
    <citation type="journal article" date="2019" name="Int. J. Syst. Evol. Microbiol.">
        <title>The Global Catalogue of Microorganisms (GCM) 10K type strain sequencing project: providing services to taxonomists for standard genome sequencing and annotation.</title>
        <authorList>
            <consortium name="The Broad Institute Genomics Platform"/>
            <consortium name="The Broad Institute Genome Sequencing Center for Infectious Disease"/>
            <person name="Wu L."/>
            <person name="Ma J."/>
        </authorList>
    </citation>
    <scope>NUCLEOTIDE SEQUENCE [LARGE SCALE GENOMIC DNA]</scope>
    <source>
        <strain evidence="2">JCM 9377</strain>
    </source>
</reference>